<dbReference type="EMBL" id="KQ767065">
    <property type="protein sequence ID" value="OAD53518.1"/>
    <property type="molecule type" value="Genomic_DNA"/>
</dbReference>
<dbReference type="PANTHER" id="PTHR15572">
    <property type="entry name" value="GLIOMA TUMOR SUPPRESSOR CANDIDATE REGION GENE 1"/>
    <property type="match status" value="1"/>
</dbReference>
<dbReference type="GO" id="GO:0016514">
    <property type="term" value="C:SWI/SNF complex"/>
    <property type="evidence" value="ECO:0007669"/>
    <property type="project" value="TreeGrafter"/>
</dbReference>
<feature type="region of interest" description="Disordered" evidence="1">
    <location>
        <begin position="1859"/>
        <end position="1964"/>
    </location>
</feature>
<feature type="region of interest" description="Disordered" evidence="1">
    <location>
        <begin position="633"/>
        <end position="659"/>
    </location>
</feature>
<feature type="compositionally biased region" description="Low complexity" evidence="1">
    <location>
        <begin position="649"/>
        <end position="659"/>
    </location>
</feature>
<proteinExistence type="predicted"/>
<dbReference type="InterPro" id="IPR052438">
    <property type="entry name" value="Chromatin_remod/trans_coact"/>
</dbReference>
<feature type="region of interest" description="Disordered" evidence="1">
    <location>
        <begin position="823"/>
        <end position="847"/>
    </location>
</feature>
<feature type="compositionally biased region" description="Low complexity" evidence="1">
    <location>
        <begin position="531"/>
        <end position="550"/>
    </location>
</feature>
<feature type="compositionally biased region" description="Low complexity" evidence="1">
    <location>
        <begin position="408"/>
        <end position="421"/>
    </location>
</feature>
<sequence>MQQPQSRPLLGDSVSSTTSPTARRNNPVAVLTHQQLQQLQQLQAQNSSGQSLTFALQQTSNNPQDQGNGSTTGNHIVYVNQLNHLNQGTINPSGTGMGLPPATPTFGVGLNMGLPLSLLNTSLTSLTSNVITTSNPLLNLGLPSINTGLTTINPSLNHLNTINSNLTSNIGSNSINNGLSGLGQDINSINTGINRLNTLNSTNINSGLSSVNTGITNVNQNLTSLNSNINQNVTSLSTNFTSPSSGVSGLTAINPNINANLTTTSINSGINQGLNRSINALTTGLTQTSLNSSSTQFPFQTIQSIQSIAPHIVGSNIAHVPSSAISQHPNSNVSTISQISNTGTLTSSSIFTSNSSEPNHSTTANVNHASNVNLTTNIPHLGTMHSNLSNVSTSNVQHISASNEPNMSLSHTSSLSSSQSTGFQPQRQYSQGINPGLSSSVTLTGSSQPSNVVSTINTVKSMQNIQSQNISSPSSPFSIPLKSPASNIAPPTPSPSPNRLLLRSPASNSIQSNRNSPSPVGTSTSNNNFNIQMQSPMQSPMSVSQIQSPVLSPYPPAKSPHLLGGNNSLNNRSPAPGGSPGPPVVRPNTPILQQGMQVLQIIHGTPQGYQSTPTQLVTRTHLIGNQQIQIAATKPAKQPPQILPKPPNQQAAGSQQKQQRVTTTITNQVTQQTQPQLVLAGPQPNPTTATMIPTAQGLLLNQVLPSTGPVIVQQQPGGVQLILRTPASAQQQTHTAQLTQQQLVRVVTAQGMQLQGITPTFFAVPNGFPPAASPVIRHTPSSPAPLIQNAMVQSSQPQISQVGSGTNTGNSPCTQTVVEQTLLPPPKKKVKKKKKAKRKDDEPPKLDLASIMKISGIGDDDDTFETDLATESDVSCQVQVESNSGQNLGQLSSQVTIPTSSSQNLIQVPAPNTTNTQTSASQTFNSQLVAQLQMPVQNTIQGQLRFALGEDGRVVLHRTPELNQPEMDQATAQALIRSLTQGGGQNSPIISHLLGQAQTTTQSTQNTVLQRQKFVKSPLSSSVSTVTTTVSSAAPQSVTCATSPQHVQVCSKSNNQQKSVNVPQESSPVLNVCVQNNLVSLQTLDMQTSKNINVQNLTPTTKANQSSNSSLPQPNSNVLTSDILATKPSCTTFSVQNSRLTNTSQATSNQQNSNVSTQKSSQVRLTNTCVTTNVRQNLNKISQSAAHVQKSLPNNLTVQNEHNVTKNNQSHQQGNQQESITLQQETPIYQHNQHQQITTQTVQTQNVQQVFEQNLQTSGSSAQHNSLNMLQQQSSCNTMQHDTMNVLQQHSSIQQNTINVLQQNAASNVQNIEQNLQSGIGDLTHAQQNVITSMQQQNTSAILHNTSVQQNVNVQQQNVNVQQQNVNVQQQKVVAANTFSSVNTHHFESQNTVNAIQQGLNTQQNNQHQNIVITNAPSSNAMQQNESQKIETQTTTMLNSAANNILNNAPKITPEILNALSNLNPNDQLLIANANGQMQVISQQLLQQFLAGQLNATNQVQNQNQTQKIVIGEPDANNQNLQGVQINTPTSQIIVNSSGGAPTIQNNIQNIVVQAAPSQMPQHIQIQNSNFPSQFIDNLNQQQIRNLGNNQPKKAKIIKRTKTAVTTQSTGNTQVTKTITVSRPTMISTNATNLQKIDNSNKINTVVSQSTNPIKSESSQIVTNGPVLPSSPGNHLSVPSNGQMVQRVQTIQLPAQKQQLLKNIQSQIQAILARKSGTQPDQTVLTKLYQEQAKILASGKVVSTTTHSVSSGIETSFSVNAVSTIASNLMSQNSYKNQTSAVQTQTQTSTTVISQNVQGQQCVQNNQSVHQTHTKQHKIYQNHGSQILSPSSANMQIFSPPITSVATVQSNAQLTSVQTQQTGIQQSTQCQTDPLDMKPNMPISSPVKQELSSPIQIQVQSGSPAGQVASPRTIGKGSQRIQSPVNTSGNSNKQTVSPNSNSSPLVSPRQAVKRPASSPICRPVNRSDLLEQQLKIDQNGAINPDVNTPFLSKRDACKRLVRYHCLNEQVLSSKDLAKADEMFEETAKHLLSKFNSMMNKYTYLLLMESMREVRTSELMMIDRTFVAEEQNILNRLREQEAKVNEEFKKEEKPLVPKVEPGLTEEDKLSPPLTNVSVKRELEDDFLSDEMECKPVIKSANCTSGDYDEWVEIQKELGVYPSTTDSFKCKNINTSGSNSACAVAVTRSSKTERTRANGECRITVPSASVSGVQNTVIKDNCEPDSTPAFEKRWSSATDLERDLLEDTDSLDGLALHSQTQCPGSLHVTTESGNGNEHDDITAQVQSAIDSILNLKKRPTNTLPGSSGNSASQSSESKDTVLDQAVRSILGS</sequence>
<feature type="compositionally biased region" description="Polar residues" evidence="1">
    <location>
        <begin position="1919"/>
        <end position="1935"/>
    </location>
</feature>
<feature type="region of interest" description="Disordered" evidence="1">
    <location>
        <begin position="1099"/>
        <end position="1118"/>
    </location>
</feature>
<evidence type="ECO:0000259" key="2">
    <source>
        <dbReference type="Pfam" id="PF15249"/>
    </source>
</evidence>
<dbReference type="InterPro" id="IPR015671">
    <property type="entry name" value="GSCR1_dom"/>
</dbReference>
<feature type="region of interest" description="Disordered" evidence="1">
    <location>
        <begin position="1"/>
        <end position="24"/>
    </location>
</feature>
<protein>
    <submittedName>
        <fullName evidence="3">Glioma tumor suppressor candidate region 1 protein</fullName>
    </submittedName>
</protein>
<feature type="region of interest" description="Disordered" evidence="1">
    <location>
        <begin position="2293"/>
        <end position="2330"/>
    </location>
</feature>
<dbReference type="PANTHER" id="PTHR15572:SF0">
    <property type="entry name" value="GLUTAMINE-RICH PROTEIN-RELATED"/>
    <property type="match status" value="1"/>
</dbReference>
<feature type="domain" description="GLTSCR protein conserved" evidence="2">
    <location>
        <begin position="1977"/>
        <end position="2077"/>
    </location>
</feature>
<feature type="compositionally biased region" description="Low complexity" evidence="1">
    <location>
        <begin position="1936"/>
        <end position="1948"/>
    </location>
</feature>
<feature type="compositionally biased region" description="Low complexity" evidence="1">
    <location>
        <begin position="465"/>
        <end position="480"/>
    </location>
</feature>
<feature type="compositionally biased region" description="Low complexity" evidence="1">
    <location>
        <begin position="1859"/>
        <end position="1872"/>
    </location>
</feature>
<feature type="compositionally biased region" description="Low complexity" evidence="1">
    <location>
        <begin position="1104"/>
        <end position="1117"/>
    </location>
</feature>
<dbReference type="Proteomes" id="UP000250275">
    <property type="component" value="Unassembled WGS sequence"/>
</dbReference>
<evidence type="ECO:0000256" key="1">
    <source>
        <dbReference type="SAM" id="MobiDB-lite"/>
    </source>
</evidence>
<feature type="compositionally biased region" description="Polar residues" evidence="1">
    <location>
        <begin position="422"/>
        <end position="433"/>
    </location>
</feature>
<evidence type="ECO:0000313" key="4">
    <source>
        <dbReference type="Proteomes" id="UP000250275"/>
    </source>
</evidence>
<feature type="compositionally biased region" description="Low complexity" evidence="1">
    <location>
        <begin position="435"/>
        <end position="450"/>
    </location>
</feature>
<dbReference type="OrthoDB" id="2556847at2759"/>
<feature type="compositionally biased region" description="Pro residues" evidence="1">
    <location>
        <begin position="637"/>
        <end position="647"/>
    </location>
</feature>
<feature type="compositionally biased region" description="Polar residues" evidence="1">
    <location>
        <begin position="13"/>
        <end position="24"/>
    </location>
</feature>
<dbReference type="GO" id="GO:0045893">
    <property type="term" value="P:positive regulation of DNA-templated transcription"/>
    <property type="evidence" value="ECO:0007669"/>
    <property type="project" value="TreeGrafter"/>
</dbReference>
<feature type="region of interest" description="Disordered" evidence="1">
    <location>
        <begin position="403"/>
        <end position="450"/>
    </location>
</feature>
<feature type="compositionally biased region" description="Polar residues" evidence="1">
    <location>
        <begin position="505"/>
        <end position="530"/>
    </location>
</feature>
<name>A0A310S9L2_9HYME</name>
<feature type="compositionally biased region" description="Basic residues" evidence="1">
    <location>
        <begin position="826"/>
        <end position="837"/>
    </location>
</feature>
<keyword evidence="4" id="KW-1185">Reference proteome</keyword>
<accession>A0A310S9L2</accession>
<evidence type="ECO:0000313" key="3">
    <source>
        <dbReference type="EMBL" id="OAD53518.1"/>
    </source>
</evidence>
<organism evidence="3 4">
    <name type="scientific">Eufriesea mexicana</name>
    <dbReference type="NCBI Taxonomy" id="516756"/>
    <lineage>
        <taxon>Eukaryota</taxon>
        <taxon>Metazoa</taxon>
        <taxon>Ecdysozoa</taxon>
        <taxon>Arthropoda</taxon>
        <taxon>Hexapoda</taxon>
        <taxon>Insecta</taxon>
        <taxon>Pterygota</taxon>
        <taxon>Neoptera</taxon>
        <taxon>Endopterygota</taxon>
        <taxon>Hymenoptera</taxon>
        <taxon>Apocrita</taxon>
        <taxon>Aculeata</taxon>
        <taxon>Apoidea</taxon>
        <taxon>Anthophila</taxon>
        <taxon>Apidae</taxon>
        <taxon>Eufriesea</taxon>
    </lineage>
</organism>
<feature type="region of interest" description="Disordered" evidence="1">
    <location>
        <begin position="794"/>
        <end position="813"/>
    </location>
</feature>
<feature type="region of interest" description="Disordered" evidence="1">
    <location>
        <begin position="465"/>
        <end position="589"/>
    </location>
</feature>
<feature type="compositionally biased region" description="Low complexity" evidence="1">
    <location>
        <begin position="562"/>
        <end position="576"/>
    </location>
</feature>
<feature type="compositionally biased region" description="Polar residues" evidence="1">
    <location>
        <begin position="1882"/>
        <end position="1904"/>
    </location>
</feature>
<reference evidence="3 4" key="1">
    <citation type="submission" date="2015-07" db="EMBL/GenBank/DDBJ databases">
        <title>The genome of Eufriesea mexicana.</title>
        <authorList>
            <person name="Pan H."/>
            <person name="Kapheim K."/>
        </authorList>
    </citation>
    <scope>NUCLEOTIDE SEQUENCE [LARGE SCALE GENOMIC DNA]</scope>
    <source>
        <strain evidence="3">0111107269</strain>
        <tissue evidence="3">Whole body</tissue>
    </source>
</reference>
<feature type="compositionally biased region" description="Low complexity" evidence="1">
    <location>
        <begin position="2304"/>
        <end position="2313"/>
    </location>
</feature>
<dbReference type="Pfam" id="PF15249">
    <property type="entry name" value="GLTSCR1"/>
    <property type="match status" value="1"/>
</dbReference>
<feature type="region of interest" description="Disordered" evidence="1">
    <location>
        <begin position="1142"/>
        <end position="1161"/>
    </location>
</feature>
<gene>
    <name evidence="3" type="ORF">WN48_09820</name>
</gene>